<organism evidence="2 3">
    <name type="scientific">Streptomyces alkaliterrae</name>
    <dbReference type="NCBI Taxonomy" id="2213162"/>
    <lineage>
        <taxon>Bacteria</taxon>
        <taxon>Bacillati</taxon>
        <taxon>Actinomycetota</taxon>
        <taxon>Actinomycetes</taxon>
        <taxon>Kitasatosporales</taxon>
        <taxon>Streptomycetaceae</taxon>
        <taxon>Streptomyces</taxon>
    </lineage>
</organism>
<dbReference type="GO" id="GO:0032259">
    <property type="term" value="P:methylation"/>
    <property type="evidence" value="ECO:0007669"/>
    <property type="project" value="UniProtKB-KW"/>
</dbReference>
<dbReference type="InterPro" id="IPR013216">
    <property type="entry name" value="Methyltransf_11"/>
</dbReference>
<protein>
    <submittedName>
        <fullName evidence="2">Class I SAM-dependent methyltransferase</fullName>
    </submittedName>
</protein>
<evidence type="ECO:0000259" key="1">
    <source>
        <dbReference type="Pfam" id="PF08241"/>
    </source>
</evidence>
<dbReference type="Proteomes" id="UP000525686">
    <property type="component" value="Unassembled WGS sequence"/>
</dbReference>
<dbReference type="PANTHER" id="PTHR43591">
    <property type="entry name" value="METHYLTRANSFERASE"/>
    <property type="match status" value="1"/>
</dbReference>
<sequence length="269" mass="28207">MGTSGEAFLQRFHALRPAVTSEVMAAGRDADGRSSYELVRDEVAGAERVLDLGCGDGHLLDLLAATGRDPKHLAGVDLSTASLAAAARRPALAHAALAAARCQQLPFPDRSFDACVSHLALMLMDDPEQVVAEVSRVLAPGGRLVCAVGGGPAGGEAWEVFHRLLDRALGPDRRLPPLGDRRTRDPDGLAAVLRSAGLHPADSRQVRIDLSGPVEKVWTALAGTYDTALLSADELAVLQADFRLALPLDPAASVTCAFRVDITTARSAA</sequence>
<reference evidence="3" key="1">
    <citation type="submission" date="2020-05" db="EMBL/GenBank/DDBJ databases">
        <title>Classification of alakaliphilic streptomycetes isolated from an alkaline soil next to Lonar Crater, India and a proposal for the recognition of Streptomyces alkaliterrae sp. nov.</title>
        <authorList>
            <person name="Golinska P."/>
        </authorList>
    </citation>
    <scope>NUCLEOTIDE SEQUENCE [LARGE SCALE GENOMIC DNA]</scope>
    <source>
        <strain evidence="3">OF3</strain>
    </source>
</reference>
<proteinExistence type="predicted"/>
<gene>
    <name evidence="2" type="ORF">H3146_13515</name>
</gene>
<keyword evidence="2" id="KW-0808">Transferase</keyword>
<accession>A0A7W3WL46</accession>
<dbReference type="PANTHER" id="PTHR43591:SF24">
    <property type="entry name" value="2-METHOXY-6-POLYPRENYL-1,4-BENZOQUINOL METHYLASE, MITOCHONDRIAL"/>
    <property type="match status" value="1"/>
</dbReference>
<dbReference type="RefSeq" id="WP_181354490.1">
    <property type="nucleotide sequence ID" value="NZ_JABJWZ010000106.1"/>
</dbReference>
<dbReference type="Pfam" id="PF08241">
    <property type="entry name" value="Methyltransf_11"/>
    <property type="match status" value="1"/>
</dbReference>
<feature type="domain" description="Methyltransferase type 11" evidence="1">
    <location>
        <begin position="50"/>
        <end position="146"/>
    </location>
</feature>
<keyword evidence="2" id="KW-0489">Methyltransferase</keyword>
<dbReference type="InterPro" id="IPR029063">
    <property type="entry name" value="SAM-dependent_MTases_sf"/>
</dbReference>
<dbReference type="GO" id="GO:0008757">
    <property type="term" value="F:S-adenosylmethionine-dependent methyltransferase activity"/>
    <property type="evidence" value="ECO:0007669"/>
    <property type="project" value="InterPro"/>
</dbReference>
<comment type="caution">
    <text evidence="2">The sequence shown here is derived from an EMBL/GenBank/DDBJ whole genome shotgun (WGS) entry which is preliminary data.</text>
</comment>
<evidence type="ECO:0000313" key="3">
    <source>
        <dbReference type="Proteomes" id="UP000525686"/>
    </source>
</evidence>
<dbReference type="Gene3D" id="3.40.50.150">
    <property type="entry name" value="Vaccinia Virus protein VP39"/>
    <property type="match status" value="1"/>
</dbReference>
<dbReference type="EMBL" id="JABJWZ010000106">
    <property type="protein sequence ID" value="MBB1254372.1"/>
    <property type="molecule type" value="Genomic_DNA"/>
</dbReference>
<dbReference type="SUPFAM" id="SSF53335">
    <property type="entry name" value="S-adenosyl-L-methionine-dependent methyltransferases"/>
    <property type="match status" value="1"/>
</dbReference>
<dbReference type="AlphaFoldDB" id="A0A7W3WL46"/>
<name>A0A7W3WL46_9ACTN</name>
<dbReference type="CDD" id="cd02440">
    <property type="entry name" value="AdoMet_MTases"/>
    <property type="match status" value="1"/>
</dbReference>
<evidence type="ECO:0000313" key="2">
    <source>
        <dbReference type="EMBL" id="MBB1254372.1"/>
    </source>
</evidence>